<dbReference type="Gene3D" id="1.20.1280.50">
    <property type="match status" value="1"/>
</dbReference>
<keyword evidence="1" id="KW-0833">Ubl conjugation pathway</keyword>
<dbReference type="GO" id="GO:0031146">
    <property type="term" value="P:SCF-dependent proteasomal ubiquitin-dependent protein catabolic process"/>
    <property type="evidence" value="ECO:0007669"/>
    <property type="project" value="UniProtKB-UniRule"/>
</dbReference>
<dbReference type="SUPFAM" id="SSF81383">
    <property type="entry name" value="F-box domain"/>
    <property type="match status" value="1"/>
</dbReference>
<keyword evidence="1" id="KW-0539">Nucleus</keyword>
<comment type="pathway">
    <text evidence="1">Protein modification; protein ubiquitination.</text>
</comment>
<gene>
    <name evidence="3" type="ORF">OLEA9_A034011</name>
</gene>
<dbReference type="Gramene" id="OE9A034011T1">
    <property type="protein sequence ID" value="OE9A034011C1"/>
    <property type="gene ID" value="OE9A034011"/>
</dbReference>
<evidence type="ECO:0000259" key="2">
    <source>
        <dbReference type="Pfam" id="PF12937"/>
    </source>
</evidence>
<name>A0A8S0U5R6_OLEEU</name>
<evidence type="ECO:0000313" key="3">
    <source>
        <dbReference type="EMBL" id="CAA3011243.1"/>
    </source>
</evidence>
<dbReference type="GO" id="GO:0005737">
    <property type="term" value="C:cytoplasm"/>
    <property type="evidence" value="ECO:0007669"/>
    <property type="project" value="TreeGrafter"/>
</dbReference>
<protein>
    <recommendedName>
        <fullName evidence="1">F-box protein</fullName>
    </recommendedName>
</protein>
<comment type="caution">
    <text evidence="3">The sequence shown here is derived from an EMBL/GenBank/DDBJ whole genome shotgun (WGS) entry which is preliminary data.</text>
</comment>
<dbReference type="EMBL" id="CACTIH010007362">
    <property type="protein sequence ID" value="CAA3011243.1"/>
    <property type="molecule type" value="Genomic_DNA"/>
</dbReference>
<feature type="domain" description="F-box" evidence="2">
    <location>
        <begin position="14"/>
        <end position="52"/>
    </location>
</feature>
<evidence type="ECO:0000313" key="4">
    <source>
        <dbReference type="Proteomes" id="UP000594638"/>
    </source>
</evidence>
<dbReference type="GO" id="GO:0005634">
    <property type="term" value="C:nucleus"/>
    <property type="evidence" value="ECO:0007669"/>
    <property type="project" value="UniProtKB-SubCell"/>
</dbReference>
<dbReference type="InterPro" id="IPR001810">
    <property type="entry name" value="F-box_dom"/>
</dbReference>
<keyword evidence="4" id="KW-1185">Reference proteome</keyword>
<dbReference type="GO" id="GO:0016567">
    <property type="term" value="P:protein ubiquitination"/>
    <property type="evidence" value="ECO:0007669"/>
    <property type="project" value="UniProtKB-UniRule"/>
</dbReference>
<dbReference type="Pfam" id="PF12937">
    <property type="entry name" value="F-box-like"/>
    <property type="match status" value="1"/>
</dbReference>
<dbReference type="OrthoDB" id="1905685at2759"/>
<dbReference type="GO" id="GO:0009740">
    <property type="term" value="P:gibberellic acid mediated signaling pathway"/>
    <property type="evidence" value="ECO:0007669"/>
    <property type="project" value="TreeGrafter"/>
</dbReference>
<comment type="subcellular location">
    <subcellularLocation>
        <location evidence="1">Nucleus</location>
    </subcellularLocation>
</comment>
<proteinExistence type="predicted"/>
<comment type="function">
    <text evidence="1">Acts as a component of a SCF E3 ubiquitin ligase complexes.</text>
</comment>
<dbReference type="PANTHER" id="PTHR12874:SF16">
    <property type="entry name" value="OS01G0800800 PROTEIN"/>
    <property type="match status" value="1"/>
</dbReference>
<evidence type="ECO:0000256" key="1">
    <source>
        <dbReference type="RuleBase" id="RU369085"/>
    </source>
</evidence>
<dbReference type="Proteomes" id="UP000594638">
    <property type="component" value="Unassembled WGS sequence"/>
</dbReference>
<organism evidence="3 4">
    <name type="scientific">Olea europaea subsp. europaea</name>
    <dbReference type="NCBI Taxonomy" id="158383"/>
    <lineage>
        <taxon>Eukaryota</taxon>
        <taxon>Viridiplantae</taxon>
        <taxon>Streptophyta</taxon>
        <taxon>Embryophyta</taxon>
        <taxon>Tracheophyta</taxon>
        <taxon>Spermatophyta</taxon>
        <taxon>Magnoliopsida</taxon>
        <taxon>eudicotyledons</taxon>
        <taxon>Gunneridae</taxon>
        <taxon>Pentapetalae</taxon>
        <taxon>asterids</taxon>
        <taxon>lamiids</taxon>
        <taxon>Lamiales</taxon>
        <taxon>Oleaceae</taxon>
        <taxon>Oleeae</taxon>
        <taxon>Olea</taxon>
    </lineage>
</organism>
<dbReference type="InterPro" id="IPR036047">
    <property type="entry name" value="F-box-like_dom_sf"/>
</dbReference>
<dbReference type="AlphaFoldDB" id="A0A8S0U5R6"/>
<comment type="subunit">
    <text evidence="1">Component of the SCF-type E3 ligase complex.</text>
</comment>
<dbReference type="GO" id="GO:0019005">
    <property type="term" value="C:SCF ubiquitin ligase complex"/>
    <property type="evidence" value="ECO:0007669"/>
    <property type="project" value="UniProtKB-UniRule"/>
</dbReference>
<reference evidence="3 4" key="1">
    <citation type="submission" date="2019-12" db="EMBL/GenBank/DDBJ databases">
        <authorList>
            <person name="Alioto T."/>
            <person name="Alioto T."/>
            <person name="Gomez Garrido J."/>
        </authorList>
    </citation>
    <scope>NUCLEOTIDE SEQUENCE [LARGE SCALE GENOMIC DNA]</scope>
</reference>
<dbReference type="PANTHER" id="PTHR12874">
    <property type="entry name" value="F-BOX ONLY PROTEIN 48-RELATED"/>
    <property type="match status" value="1"/>
</dbReference>
<sequence length="251" mass="27769">MSLKSSSNLSPPWQVLVLVANHLDPKTLAIASCVCKSWSISMSSDHLWQPICAAQYPSLCTLHAAASAAVSYLKLYTLGYMSEKRRVRKPLKPNLSLQDIFFAIDISNKSSCIATTIKPGCELEVDKNGVFRFDIDVKRDKSVAFDPTDNLRITWNVVMKGFESVFTMMECRGKGNFVLGLQGWFSKELPLPGCCLSGGASGLVADLRLGLRISGGKVVVEKMSVGVLSVVSWRYVWVDDVLRYLQHFLLP</sequence>
<accession>A0A8S0U5R6</accession>